<dbReference type="EMBL" id="JADQDF010000001">
    <property type="protein sequence ID" value="MBW0126615.1"/>
    <property type="molecule type" value="Genomic_DNA"/>
</dbReference>
<dbReference type="Proteomes" id="UP000694300">
    <property type="component" value="Unassembled WGS sequence"/>
</dbReference>
<evidence type="ECO:0000313" key="2">
    <source>
        <dbReference type="Proteomes" id="UP000694300"/>
    </source>
</evidence>
<sequence>MALMDRAADSFRLEVFYIDGTTASVIEANPMNGLYRLLELYPWQPGQRIRITPLYTADEDGRSGRKR</sequence>
<evidence type="ECO:0000313" key="1">
    <source>
        <dbReference type="EMBL" id="MBW0126615.1"/>
    </source>
</evidence>
<proteinExistence type="predicted"/>
<gene>
    <name evidence="1" type="ORF">I4I82_02775</name>
</gene>
<protein>
    <submittedName>
        <fullName evidence="1">Uncharacterized protein</fullName>
    </submittedName>
</protein>
<name>A0ABS6U2Z3_9PSEU</name>
<keyword evidence="2" id="KW-1185">Reference proteome</keyword>
<organism evidence="1 2">
    <name type="scientific">Pseudonocardia oceani</name>
    <dbReference type="NCBI Taxonomy" id="2792013"/>
    <lineage>
        <taxon>Bacteria</taxon>
        <taxon>Bacillati</taxon>
        <taxon>Actinomycetota</taxon>
        <taxon>Actinomycetes</taxon>
        <taxon>Pseudonocardiales</taxon>
        <taxon>Pseudonocardiaceae</taxon>
        <taxon>Pseudonocardia</taxon>
    </lineage>
</organism>
<accession>A0ABS6U2Z3</accession>
<reference evidence="1 2" key="1">
    <citation type="submission" date="2020-11" db="EMBL/GenBank/DDBJ databases">
        <title>Pseudonocardia abyssalis sp. nov. and Pseudonocardia oceani sp. nov., description and phylogenomic analysis of two novel actinomycetes isolated from the deep Southern Ocean.</title>
        <authorList>
            <person name="Parra J."/>
        </authorList>
    </citation>
    <scope>NUCLEOTIDE SEQUENCE [LARGE SCALE GENOMIC DNA]</scope>
    <source>
        <strain evidence="2">KRD185</strain>
    </source>
</reference>
<dbReference type="RefSeq" id="WP_218595138.1">
    <property type="nucleotide sequence ID" value="NZ_JADQDE010000018.1"/>
</dbReference>
<comment type="caution">
    <text evidence="1">The sequence shown here is derived from an EMBL/GenBank/DDBJ whole genome shotgun (WGS) entry which is preliminary data.</text>
</comment>